<dbReference type="OrthoDB" id="8982743at2"/>
<dbReference type="GO" id="GO:0006811">
    <property type="term" value="P:monoatomic ion transport"/>
    <property type="evidence" value="ECO:0007669"/>
    <property type="project" value="UniProtKB-KW"/>
</dbReference>
<keyword evidence="8" id="KW-0626">Porin</keyword>
<evidence type="ECO:0000256" key="11">
    <source>
        <dbReference type="SAM" id="SignalP"/>
    </source>
</evidence>
<reference evidence="13 14" key="1">
    <citation type="journal article" date="2015" name="Genome Announc.">
        <title>Complete Genome Sequence of Cupriavidus basilensis 4G11, Isolated from the Oak Ridge Field Research Center Site.</title>
        <authorList>
            <person name="Ray J."/>
            <person name="Waters R.J."/>
            <person name="Skerker J.M."/>
            <person name="Kuehl J.V."/>
            <person name="Price M.N."/>
            <person name="Huang J."/>
            <person name="Chakraborty R."/>
            <person name="Arkin A.P."/>
            <person name="Deutschbauer A."/>
        </authorList>
    </citation>
    <scope>NUCLEOTIDE SEQUENCE [LARGE SCALE GENOMIC DNA]</scope>
    <source>
        <strain evidence="13">4G11</strain>
    </source>
</reference>
<accession>A0A0C4YSD8</accession>
<dbReference type="InterPro" id="IPR023614">
    <property type="entry name" value="Porin_dom_sf"/>
</dbReference>
<dbReference type="GO" id="GO:0046930">
    <property type="term" value="C:pore complex"/>
    <property type="evidence" value="ECO:0007669"/>
    <property type="project" value="UniProtKB-KW"/>
</dbReference>
<evidence type="ECO:0000256" key="10">
    <source>
        <dbReference type="ARBA" id="ARBA00023237"/>
    </source>
</evidence>
<evidence type="ECO:0000256" key="5">
    <source>
        <dbReference type="ARBA" id="ARBA00022692"/>
    </source>
</evidence>
<dbReference type="InterPro" id="IPR050298">
    <property type="entry name" value="Gram-neg_bact_OMP"/>
</dbReference>
<keyword evidence="3" id="KW-0813">Transport</keyword>
<dbReference type="InterPro" id="IPR002299">
    <property type="entry name" value="Porin_Neis"/>
</dbReference>
<keyword evidence="5" id="KW-0812">Transmembrane</keyword>
<dbReference type="PANTHER" id="PTHR34501:SF9">
    <property type="entry name" value="MAJOR OUTER MEMBRANE PROTEIN P.IA"/>
    <property type="match status" value="1"/>
</dbReference>
<keyword evidence="10" id="KW-0998">Cell outer membrane</keyword>
<organism evidence="13 14">
    <name type="scientific">Cupriavidus basilensis</name>
    <dbReference type="NCBI Taxonomy" id="68895"/>
    <lineage>
        <taxon>Bacteria</taxon>
        <taxon>Pseudomonadati</taxon>
        <taxon>Pseudomonadota</taxon>
        <taxon>Betaproteobacteria</taxon>
        <taxon>Burkholderiales</taxon>
        <taxon>Burkholderiaceae</taxon>
        <taxon>Cupriavidus</taxon>
    </lineage>
</organism>
<evidence type="ECO:0000256" key="7">
    <source>
        <dbReference type="ARBA" id="ARBA00023065"/>
    </source>
</evidence>
<dbReference type="GO" id="GO:0015288">
    <property type="term" value="F:porin activity"/>
    <property type="evidence" value="ECO:0007669"/>
    <property type="project" value="UniProtKB-KW"/>
</dbReference>
<evidence type="ECO:0000256" key="3">
    <source>
        <dbReference type="ARBA" id="ARBA00022448"/>
    </source>
</evidence>
<keyword evidence="9" id="KW-0472">Membrane</keyword>
<evidence type="ECO:0000256" key="9">
    <source>
        <dbReference type="ARBA" id="ARBA00023136"/>
    </source>
</evidence>
<feature type="signal peptide" evidence="11">
    <location>
        <begin position="1"/>
        <end position="25"/>
    </location>
</feature>
<dbReference type="AlphaFoldDB" id="A0A0C4YSD8"/>
<comment type="subcellular location">
    <subcellularLocation>
        <location evidence="1">Cell outer membrane</location>
        <topology evidence="1">Multi-pass membrane protein</topology>
    </subcellularLocation>
</comment>
<dbReference type="KEGG" id="cbw:RR42_s1953"/>
<evidence type="ECO:0000313" key="14">
    <source>
        <dbReference type="Proteomes" id="UP000031843"/>
    </source>
</evidence>
<sequence length="398" mass="41573">MKRTKYLARAAALVSAAGCAGLAHGQSSVTMYGVVDLPIGYANNLAASAPTINPVTGVETRQPGANRFGIQGAGGMSGSRWGIRGVEDLGGGLKALFVLESGFAADTGQVNRAGAMFSRRAFVGLQSSSLGQISLGRQNTSLYESLGDFMPAKFAPLFEPTLALMGGTAGSGAVDNAVKYTMETGPVTFRAHYSFGAGLSQFEITPVAGQGAGETPGHAKDNTAYGAGLTYLGAGLGATATYDQWNPAVTVGSTSTSRKAAFAASYSFERTKLMAGYRWGQIKDAAGRTLVRDDFWWAGVNYDATAALTLTLGYYYDVRKTLKTNAAQPNGNPVNPWQVNFIADYSLSKRTDVYATVAYVRNSGLNLDSAAIGFGNGAYLGQGKNSQTGAAIGIRHKF</sequence>
<dbReference type="EMBL" id="CP010537">
    <property type="protein sequence ID" value="AJG23541.1"/>
    <property type="molecule type" value="Genomic_DNA"/>
</dbReference>
<evidence type="ECO:0000256" key="2">
    <source>
        <dbReference type="ARBA" id="ARBA00011233"/>
    </source>
</evidence>
<dbReference type="InterPro" id="IPR033900">
    <property type="entry name" value="Gram_neg_porin_domain"/>
</dbReference>
<feature type="domain" description="Porin" evidence="12">
    <location>
        <begin position="12"/>
        <end position="364"/>
    </location>
</feature>
<dbReference type="Gene3D" id="2.40.160.10">
    <property type="entry name" value="Porin"/>
    <property type="match status" value="1"/>
</dbReference>
<dbReference type="RefSeq" id="WP_043355426.1">
    <property type="nucleotide sequence ID" value="NZ_CP010537.1"/>
</dbReference>
<evidence type="ECO:0000256" key="6">
    <source>
        <dbReference type="ARBA" id="ARBA00022729"/>
    </source>
</evidence>
<gene>
    <name evidence="13" type="ORF">RR42_s1953</name>
</gene>
<dbReference type="Pfam" id="PF13609">
    <property type="entry name" value="Porin_4"/>
    <property type="match status" value="1"/>
</dbReference>
<dbReference type="GO" id="GO:0009279">
    <property type="term" value="C:cell outer membrane"/>
    <property type="evidence" value="ECO:0007669"/>
    <property type="project" value="UniProtKB-SubCell"/>
</dbReference>
<proteinExistence type="predicted"/>
<evidence type="ECO:0000256" key="4">
    <source>
        <dbReference type="ARBA" id="ARBA00022452"/>
    </source>
</evidence>
<protein>
    <submittedName>
        <fullName evidence="13">Outer membrane protein (Porin)</fullName>
    </submittedName>
</protein>
<name>A0A0C4YSD8_9BURK</name>
<dbReference type="PANTHER" id="PTHR34501">
    <property type="entry name" value="PROTEIN YDDL-RELATED"/>
    <property type="match status" value="1"/>
</dbReference>
<dbReference type="STRING" id="68895.RR42_s1953"/>
<dbReference type="CDD" id="cd00342">
    <property type="entry name" value="gram_neg_porins"/>
    <property type="match status" value="1"/>
</dbReference>
<keyword evidence="7" id="KW-0406">Ion transport</keyword>
<evidence type="ECO:0000256" key="8">
    <source>
        <dbReference type="ARBA" id="ARBA00023114"/>
    </source>
</evidence>
<keyword evidence="14" id="KW-1185">Reference proteome</keyword>
<evidence type="ECO:0000313" key="13">
    <source>
        <dbReference type="EMBL" id="AJG23541.1"/>
    </source>
</evidence>
<dbReference type="PRINTS" id="PR00184">
    <property type="entry name" value="NEISSPPORIN"/>
</dbReference>
<feature type="chain" id="PRO_5002173877" evidence="11">
    <location>
        <begin position="26"/>
        <end position="398"/>
    </location>
</feature>
<keyword evidence="4" id="KW-1134">Transmembrane beta strand</keyword>
<evidence type="ECO:0000256" key="1">
    <source>
        <dbReference type="ARBA" id="ARBA00004571"/>
    </source>
</evidence>
<dbReference type="SUPFAM" id="SSF56935">
    <property type="entry name" value="Porins"/>
    <property type="match status" value="1"/>
</dbReference>
<keyword evidence="6 11" id="KW-0732">Signal</keyword>
<evidence type="ECO:0000259" key="12">
    <source>
        <dbReference type="Pfam" id="PF13609"/>
    </source>
</evidence>
<comment type="subunit">
    <text evidence="2">Homotrimer.</text>
</comment>
<dbReference type="Proteomes" id="UP000031843">
    <property type="component" value="Chromosome secondary"/>
</dbReference>